<evidence type="ECO:0000256" key="1">
    <source>
        <dbReference type="SAM" id="MobiDB-lite"/>
    </source>
</evidence>
<sequence>MNLSADDIGPNVEFNNERRYSLLCQLEDTLDEPLSAIAWSCLWLADMSRLEFALQYIQTSHEERISTTPREVNSINICGFCSTAITTSERTKSGQRSTRFTITTATTGSRDTPPRGLKRKRHSSPSTPEIQRMFIVAKGTVLGA</sequence>
<proteinExistence type="predicted"/>
<gene>
    <name evidence="2" type="ORF">AJ78_04397</name>
</gene>
<evidence type="ECO:0000313" key="3">
    <source>
        <dbReference type="Proteomes" id="UP000182235"/>
    </source>
</evidence>
<organism evidence="2 3">
    <name type="scientific">Emergomyces pasteurianus Ep9510</name>
    <dbReference type="NCBI Taxonomy" id="1447872"/>
    <lineage>
        <taxon>Eukaryota</taxon>
        <taxon>Fungi</taxon>
        <taxon>Dikarya</taxon>
        <taxon>Ascomycota</taxon>
        <taxon>Pezizomycotina</taxon>
        <taxon>Eurotiomycetes</taxon>
        <taxon>Eurotiomycetidae</taxon>
        <taxon>Onygenales</taxon>
        <taxon>Ajellomycetaceae</taxon>
        <taxon>Emergomyces</taxon>
    </lineage>
</organism>
<protein>
    <submittedName>
        <fullName evidence="2">Uncharacterized protein</fullName>
    </submittedName>
</protein>
<dbReference type="VEuPathDB" id="FungiDB:AJ78_04397"/>
<evidence type="ECO:0000313" key="2">
    <source>
        <dbReference type="EMBL" id="OJD15352.1"/>
    </source>
</evidence>
<dbReference type="AlphaFoldDB" id="A0A1J9PG10"/>
<dbReference type="EMBL" id="LGRN01000162">
    <property type="protein sequence ID" value="OJD15352.1"/>
    <property type="molecule type" value="Genomic_DNA"/>
</dbReference>
<feature type="compositionally biased region" description="Low complexity" evidence="1">
    <location>
        <begin position="98"/>
        <end position="107"/>
    </location>
</feature>
<keyword evidence="3" id="KW-1185">Reference proteome</keyword>
<comment type="caution">
    <text evidence="2">The sequence shown here is derived from an EMBL/GenBank/DDBJ whole genome shotgun (WGS) entry which is preliminary data.</text>
</comment>
<feature type="region of interest" description="Disordered" evidence="1">
    <location>
        <begin position="92"/>
        <end position="129"/>
    </location>
</feature>
<accession>A0A1J9PG10</accession>
<dbReference type="Proteomes" id="UP000182235">
    <property type="component" value="Unassembled WGS sequence"/>
</dbReference>
<name>A0A1J9PG10_9EURO</name>
<reference evidence="2 3" key="1">
    <citation type="submission" date="2015-07" db="EMBL/GenBank/DDBJ databases">
        <title>Emmonsia species relationships and genome sequence.</title>
        <authorList>
            <consortium name="The Broad Institute Genomics Platform"/>
            <person name="Cuomo C.A."/>
            <person name="Munoz J.F."/>
            <person name="Imamovic A."/>
            <person name="Priest M.E."/>
            <person name="Young S."/>
            <person name="Clay O.K."/>
            <person name="McEwen J.G."/>
        </authorList>
    </citation>
    <scope>NUCLEOTIDE SEQUENCE [LARGE SCALE GENOMIC DNA]</scope>
    <source>
        <strain evidence="2 3">UAMH 9510</strain>
    </source>
</reference>